<protein>
    <submittedName>
        <fullName evidence="1">Uncharacterized protein</fullName>
    </submittedName>
</protein>
<dbReference type="Proteomes" id="UP000253647">
    <property type="component" value="Unassembled WGS sequence"/>
</dbReference>
<sequence>MTERACPKCGGNSGYYHVSIQRHVQSNYFTHGPMDCDIQFVRGGTRKYCSDCDRDITEYVAGLSPELGTYPP</sequence>
<proteinExistence type="predicted"/>
<dbReference type="EMBL" id="QPJI01000016">
    <property type="protein sequence ID" value="RCW64031.1"/>
    <property type="molecule type" value="Genomic_DNA"/>
</dbReference>
<name>A0A368X7P8_MARNT</name>
<comment type="caution">
    <text evidence="1">The sequence shown here is derived from an EMBL/GenBank/DDBJ whole genome shotgun (WGS) entry which is preliminary data.</text>
</comment>
<evidence type="ECO:0000313" key="2">
    <source>
        <dbReference type="Proteomes" id="UP000253647"/>
    </source>
</evidence>
<evidence type="ECO:0000313" key="1">
    <source>
        <dbReference type="EMBL" id="RCW64031.1"/>
    </source>
</evidence>
<reference evidence="1 2" key="1">
    <citation type="submission" date="2018-07" db="EMBL/GenBank/DDBJ databases">
        <title>Freshwater and sediment microbial communities from various areas in North America, analyzing microbe dynamics in response to fracking.</title>
        <authorList>
            <person name="Lamendella R."/>
        </authorList>
    </citation>
    <scope>NUCLEOTIDE SEQUENCE [LARGE SCALE GENOMIC DNA]</scope>
    <source>
        <strain evidence="1 2">105B</strain>
    </source>
</reference>
<organism evidence="1 2">
    <name type="scientific">Marinobacter nauticus</name>
    <name type="common">Marinobacter hydrocarbonoclasticus</name>
    <name type="synonym">Marinobacter aquaeolei</name>
    <dbReference type="NCBI Taxonomy" id="2743"/>
    <lineage>
        <taxon>Bacteria</taxon>
        <taxon>Pseudomonadati</taxon>
        <taxon>Pseudomonadota</taxon>
        <taxon>Gammaproteobacteria</taxon>
        <taxon>Pseudomonadales</taxon>
        <taxon>Marinobacteraceae</taxon>
        <taxon>Marinobacter</taxon>
    </lineage>
</organism>
<accession>A0A368X7P8</accession>
<gene>
    <name evidence="1" type="ORF">DET61_11672</name>
</gene>
<dbReference type="AlphaFoldDB" id="A0A368X7P8"/>